<keyword evidence="1" id="KW-0479">Metal-binding</keyword>
<evidence type="ECO:0000256" key="1">
    <source>
        <dbReference type="PROSITE-ProRule" id="PRU00042"/>
    </source>
</evidence>
<dbReference type="SUPFAM" id="SSF56672">
    <property type="entry name" value="DNA/RNA polymerases"/>
    <property type="match status" value="1"/>
</dbReference>
<dbReference type="InterPro" id="IPR043502">
    <property type="entry name" value="DNA/RNA_pol_sf"/>
</dbReference>
<protein>
    <recommendedName>
        <fullName evidence="5">Retrovirus-related Pol polyprotein from type-2 retrotransposable element R2DM</fullName>
    </recommendedName>
</protein>
<evidence type="ECO:0000259" key="2">
    <source>
        <dbReference type="PROSITE" id="PS50157"/>
    </source>
</evidence>
<dbReference type="InterPro" id="IPR000477">
    <property type="entry name" value="RT_dom"/>
</dbReference>
<reference evidence="4" key="1">
    <citation type="submission" date="2014-09" db="EMBL/GenBank/DDBJ databases">
        <authorList>
            <person name="Magalhaes I.L.F."/>
            <person name="Oliveira U."/>
            <person name="Santos F.R."/>
            <person name="Vidigal T.H.D.A."/>
            <person name="Brescovit A.D."/>
            <person name="Santos A.J."/>
        </authorList>
    </citation>
    <scope>NUCLEOTIDE SEQUENCE</scope>
</reference>
<dbReference type="GO" id="GO:0008270">
    <property type="term" value="F:zinc ion binding"/>
    <property type="evidence" value="ECO:0007669"/>
    <property type="project" value="UniProtKB-KW"/>
</dbReference>
<dbReference type="CDD" id="cd01650">
    <property type="entry name" value="RT_nLTR_like"/>
    <property type="match status" value="1"/>
</dbReference>
<sequence length="865" mass="97385">MADGLNNCGVCGRGFPARRGLSQHMRLTHPKEYGQQQMEADPGRGRHKYWSEEEMRMMATLERSMAEHYSVDADLSRALVERMPGRTFEMIRRQRRRARYLNIMQEIEREPEEMEETIEASLQENMLRIEDEESGVAAIRIMTAMQEDLEDNWIVEEEGNNGMLIEAAKVAMDAGECSDLMKRWCEERFGTPVLRSGLRRAPRGVNQAEPVQAPLQELWRRDQRAAVADIVNGMAGRRNIVCPDDSTCRYWEEQFGEPSRPFDAEVKHPTDGDMSSVWGPITQKEIMETRMGRTATGRDGVTAASWNAVHWRAKRLVFHAIMLRGSPPVWLSIGRTTLIPKCPSPMGPGQLRPVTVPSVILRQFHKILAHRLTSVVRHVDEQRGLIRGVDGVALNVVLLRSIMENAKARKRELHLMVADVAKAFDSVSHNALVAVMRARRWPLALRGYIEASYASAATSVAGRPAVRCRRGVRQGDPLSSTLFNLVMDHVLMSLPTRVGYIYRGQRWSRMAFADDVVLVSSSEAGMRLMVKSMMEALQECGLRLNAEKSLYVPLMPRGGKVVIPAECSLESLGIPKAAATAEWRYLGITFTPYGVKQPPVREFVEVIRRIMESALMPLQKLEALRTYAMPGFLHRLVLSKSSKKALRQFDVEVRKALRAKMRLPGDVPNSFFYAPVSDGGLGIMSMETTVPELQDGRIGRAHGILFGDEVAVGVTSLERRRRRASAWHSSADGRALREARKVPESCAWIKDETKEEQEWRTLAALKTICGAIPTRVRCLRGRTGNSMCRRGCEYRETAGHAIQACPAMRRARCRRHNAVVKLFGDYASKKGWTTMVETRISVGRVTVQPDLIVKKGDNVFMIDVA</sequence>
<dbReference type="PROSITE" id="PS50878">
    <property type="entry name" value="RT_POL"/>
    <property type="match status" value="1"/>
</dbReference>
<name>A0A0K8TDX3_LYGHE</name>
<organism evidence="4">
    <name type="scientific">Lygus hesperus</name>
    <name type="common">Western plant bug</name>
    <dbReference type="NCBI Taxonomy" id="30085"/>
    <lineage>
        <taxon>Eukaryota</taxon>
        <taxon>Metazoa</taxon>
        <taxon>Ecdysozoa</taxon>
        <taxon>Arthropoda</taxon>
        <taxon>Hexapoda</taxon>
        <taxon>Insecta</taxon>
        <taxon>Pterygota</taxon>
        <taxon>Neoptera</taxon>
        <taxon>Paraneoptera</taxon>
        <taxon>Hemiptera</taxon>
        <taxon>Heteroptera</taxon>
        <taxon>Panheteroptera</taxon>
        <taxon>Cimicomorpha</taxon>
        <taxon>Miridae</taxon>
        <taxon>Mirini</taxon>
        <taxon>Lygus</taxon>
    </lineage>
</organism>
<feature type="domain" description="Reverse transcriptase" evidence="3">
    <location>
        <begin position="320"/>
        <end position="590"/>
    </location>
</feature>
<accession>A0A0K8TDX3</accession>
<evidence type="ECO:0000259" key="3">
    <source>
        <dbReference type="PROSITE" id="PS50878"/>
    </source>
</evidence>
<dbReference type="GO" id="GO:0071897">
    <property type="term" value="P:DNA biosynthetic process"/>
    <property type="evidence" value="ECO:0007669"/>
    <property type="project" value="UniProtKB-ARBA"/>
</dbReference>
<evidence type="ECO:0000313" key="4">
    <source>
        <dbReference type="EMBL" id="JAG63773.1"/>
    </source>
</evidence>
<dbReference type="AlphaFoldDB" id="A0A0K8TDX3"/>
<dbReference type="PROSITE" id="PS50157">
    <property type="entry name" value="ZINC_FINGER_C2H2_2"/>
    <property type="match status" value="1"/>
</dbReference>
<dbReference type="PROSITE" id="PS00028">
    <property type="entry name" value="ZINC_FINGER_C2H2_1"/>
    <property type="match status" value="1"/>
</dbReference>
<keyword evidence="1" id="KW-0863">Zinc-finger</keyword>
<dbReference type="EMBL" id="GBRD01002048">
    <property type="protein sequence ID" value="JAG63773.1"/>
    <property type="molecule type" value="Transcribed_RNA"/>
</dbReference>
<dbReference type="PANTHER" id="PTHR35450">
    <property type="entry name" value="REVERSE TRANSCRIPTASE DOMAIN-CONTAINING PROTEIN"/>
    <property type="match status" value="1"/>
</dbReference>
<dbReference type="InterPro" id="IPR013087">
    <property type="entry name" value="Znf_C2H2_type"/>
</dbReference>
<feature type="domain" description="C2H2-type" evidence="2">
    <location>
        <begin position="6"/>
        <end position="34"/>
    </location>
</feature>
<evidence type="ECO:0008006" key="5">
    <source>
        <dbReference type="Google" id="ProtNLM"/>
    </source>
</evidence>
<dbReference type="PANTHER" id="PTHR35450:SF2">
    <property type="entry name" value="REVERSE TRANSCRIPTASE DOMAIN-CONTAINING PROTEIN"/>
    <property type="match status" value="1"/>
</dbReference>
<proteinExistence type="predicted"/>
<keyword evidence="1" id="KW-0862">Zinc</keyword>
<dbReference type="Pfam" id="PF00078">
    <property type="entry name" value="RVT_1"/>
    <property type="match status" value="1"/>
</dbReference>
<feature type="non-terminal residue" evidence="4">
    <location>
        <position position="865"/>
    </location>
</feature>